<organism evidence="2 3">
    <name type="scientific">Dietzia maris</name>
    <dbReference type="NCBI Taxonomy" id="37915"/>
    <lineage>
        <taxon>Bacteria</taxon>
        <taxon>Bacillati</taxon>
        <taxon>Actinomycetota</taxon>
        <taxon>Actinomycetes</taxon>
        <taxon>Mycobacteriales</taxon>
        <taxon>Dietziaceae</taxon>
        <taxon>Dietzia</taxon>
    </lineage>
</organism>
<dbReference type="Pfam" id="PF01527">
    <property type="entry name" value="HTH_Tnp_1"/>
    <property type="match status" value="1"/>
</dbReference>
<proteinExistence type="predicted"/>
<evidence type="ECO:0000313" key="3">
    <source>
        <dbReference type="Proteomes" id="UP000252187"/>
    </source>
</evidence>
<evidence type="ECO:0000256" key="1">
    <source>
        <dbReference type="SAM" id="MobiDB-lite"/>
    </source>
</evidence>
<dbReference type="Proteomes" id="UP000252187">
    <property type="component" value="Unassembled WGS sequence"/>
</dbReference>
<dbReference type="InterPro" id="IPR009057">
    <property type="entry name" value="Homeodomain-like_sf"/>
</dbReference>
<dbReference type="Gene3D" id="1.10.10.60">
    <property type="entry name" value="Homeodomain-like"/>
    <property type="match status" value="1"/>
</dbReference>
<accession>A0A365P7X4</accession>
<comment type="caution">
    <text evidence="2">The sequence shown here is derived from an EMBL/GenBank/DDBJ whole genome shotgun (WGS) entry which is preliminary data.</text>
</comment>
<dbReference type="PANTHER" id="PTHR33215">
    <property type="entry name" value="PROTEIN DISTAL ANTENNA"/>
    <property type="match status" value="1"/>
</dbReference>
<dbReference type="SUPFAM" id="SSF46689">
    <property type="entry name" value="Homeodomain-like"/>
    <property type="match status" value="1"/>
</dbReference>
<dbReference type="GO" id="GO:0003677">
    <property type="term" value="F:DNA binding"/>
    <property type="evidence" value="ECO:0007669"/>
    <property type="project" value="InterPro"/>
</dbReference>
<protein>
    <recommendedName>
        <fullName evidence="4">Transposase</fullName>
    </recommendedName>
</protein>
<dbReference type="GO" id="GO:0006313">
    <property type="term" value="P:DNA transposition"/>
    <property type="evidence" value="ECO:0007669"/>
    <property type="project" value="InterPro"/>
</dbReference>
<dbReference type="AlphaFoldDB" id="A0A365P7X4"/>
<feature type="region of interest" description="Disordered" evidence="1">
    <location>
        <begin position="45"/>
        <end position="65"/>
    </location>
</feature>
<feature type="compositionally biased region" description="Basic and acidic residues" evidence="1">
    <location>
        <begin position="47"/>
        <end position="65"/>
    </location>
</feature>
<gene>
    <name evidence="2" type="ORF">DQ226_13740</name>
</gene>
<name>A0A365P7X4_9ACTN</name>
<dbReference type="GO" id="GO:0004803">
    <property type="term" value="F:transposase activity"/>
    <property type="evidence" value="ECO:0007669"/>
    <property type="project" value="InterPro"/>
</dbReference>
<dbReference type="PANTHER" id="PTHR33215:SF13">
    <property type="entry name" value="PROTEIN DISTAL ANTENNA"/>
    <property type="match status" value="1"/>
</dbReference>
<evidence type="ECO:0000313" key="2">
    <source>
        <dbReference type="EMBL" id="RBA32607.1"/>
    </source>
</evidence>
<dbReference type="EMBL" id="QNTT01000044">
    <property type="protein sequence ID" value="RBA32607.1"/>
    <property type="molecule type" value="Genomic_DNA"/>
</dbReference>
<reference evidence="2 3" key="1">
    <citation type="submission" date="2018-06" db="EMBL/GenBank/DDBJ databases">
        <title>Whole genome sequencing of four bacterial strains from South Shetland trench revealing bio-synthetic gene clusters.</title>
        <authorList>
            <person name="Abdel-Mageed W.M."/>
            <person name="Lehri B."/>
            <person name="Jarmusch S.A."/>
            <person name="Miranda K."/>
            <person name="Goodfellow M."/>
            <person name="Jaspars M."/>
            <person name="Karlyshev A.V."/>
        </authorList>
    </citation>
    <scope>NUCLEOTIDE SEQUENCE [LARGE SCALE GENOMIC DNA]</scope>
    <source>
        <strain evidence="2 3">SST1</strain>
    </source>
</reference>
<sequence>MGSTRRSFTAEYKANAVSLVIDDGRAIAEVARSIGVHEMTLGKWVKKTRDEGNGESDRPLNEDERAELERLREEVKHARMEVEFAKKVALDSNRQCNRAA</sequence>
<dbReference type="InterPro" id="IPR051839">
    <property type="entry name" value="RD_transcriptional_regulator"/>
</dbReference>
<dbReference type="InterPro" id="IPR002514">
    <property type="entry name" value="Transposase_8"/>
</dbReference>
<evidence type="ECO:0008006" key="4">
    <source>
        <dbReference type="Google" id="ProtNLM"/>
    </source>
</evidence>